<evidence type="ECO:0000313" key="3">
    <source>
        <dbReference type="Proteomes" id="UP000621500"/>
    </source>
</evidence>
<dbReference type="Proteomes" id="UP000621500">
    <property type="component" value="Unassembled WGS sequence"/>
</dbReference>
<organism evidence="2 3">
    <name type="scientific">Plantactinospora mayteni</name>
    <dbReference type="NCBI Taxonomy" id="566021"/>
    <lineage>
        <taxon>Bacteria</taxon>
        <taxon>Bacillati</taxon>
        <taxon>Actinomycetota</taxon>
        <taxon>Actinomycetes</taxon>
        <taxon>Micromonosporales</taxon>
        <taxon>Micromonosporaceae</taxon>
        <taxon>Plantactinospora</taxon>
    </lineage>
</organism>
<proteinExistence type="predicted"/>
<gene>
    <name evidence="2" type="ORF">Pma05_07230</name>
</gene>
<feature type="region of interest" description="Disordered" evidence="1">
    <location>
        <begin position="46"/>
        <end position="99"/>
    </location>
</feature>
<evidence type="ECO:0000313" key="2">
    <source>
        <dbReference type="EMBL" id="GIG94150.1"/>
    </source>
</evidence>
<name>A0ABQ4EHD1_9ACTN</name>
<accession>A0ABQ4EHD1</accession>
<protein>
    <submittedName>
        <fullName evidence="2">Uncharacterized protein</fullName>
    </submittedName>
</protein>
<dbReference type="EMBL" id="BONX01000003">
    <property type="protein sequence ID" value="GIG94150.1"/>
    <property type="molecule type" value="Genomic_DNA"/>
</dbReference>
<sequence length="99" mass="10196">MEAVRQLPEGQFAPADLGSGVGVEEGDPHQVFRHGGDLIRTPIMLGRSPSAAPPARAGPRVRTVAGRGDGADGAGVVRRAGARHRRGDGRARAGGRRDG</sequence>
<reference evidence="2 3" key="1">
    <citation type="submission" date="2021-01" db="EMBL/GenBank/DDBJ databases">
        <title>Whole genome shotgun sequence of Plantactinospora mayteni NBRC 109088.</title>
        <authorList>
            <person name="Komaki H."/>
            <person name="Tamura T."/>
        </authorList>
    </citation>
    <scope>NUCLEOTIDE SEQUENCE [LARGE SCALE GENOMIC DNA]</scope>
    <source>
        <strain evidence="2 3">NBRC 109088</strain>
    </source>
</reference>
<keyword evidence="3" id="KW-1185">Reference proteome</keyword>
<comment type="caution">
    <text evidence="2">The sequence shown here is derived from an EMBL/GenBank/DDBJ whole genome shotgun (WGS) entry which is preliminary data.</text>
</comment>
<evidence type="ECO:0000256" key="1">
    <source>
        <dbReference type="SAM" id="MobiDB-lite"/>
    </source>
</evidence>
<feature type="compositionally biased region" description="Basic and acidic residues" evidence="1">
    <location>
        <begin position="88"/>
        <end position="99"/>
    </location>
</feature>
<feature type="compositionally biased region" description="Low complexity" evidence="1">
    <location>
        <begin position="46"/>
        <end position="66"/>
    </location>
</feature>
<feature type="region of interest" description="Disordered" evidence="1">
    <location>
        <begin position="1"/>
        <end position="30"/>
    </location>
</feature>